<feature type="region of interest" description="Disordered" evidence="10">
    <location>
        <begin position="1"/>
        <end position="80"/>
    </location>
</feature>
<dbReference type="RefSeq" id="XP_066804871.1">
    <property type="nucleotide sequence ID" value="XM_066944948.1"/>
</dbReference>
<feature type="compositionally biased region" description="Low complexity" evidence="10">
    <location>
        <begin position="280"/>
        <end position="289"/>
    </location>
</feature>
<dbReference type="Proteomes" id="UP001388673">
    <property type="component" value="Unassembled WGS sequence"/>
</dbReference>
<evidence type="ECO:0000256" key="4">
    <source>
        <dbReference type="ARBA" id="ARBA00022499"/>
    </source>
</evidence>
<dbReference type="Pfam" id="PF10497">
    <property type="entry name" value="zf-4CXXC_R1"/>
    <property type="match status" value="1"/>
</dbReference>
<keyword evidence="13" id="KW-1185">Reference proteome</keyword>
<accession>A0AAW0Z3A1</accession>
<protein>
    <recommendedName>
        <fullName evidence="11">Zinc-finger domain-containing protein</fullName>
    </recommendedName>
</protein>
<feature type="compositionally biased region" description="Basic residues" evidence="10">
    <location>
        <begin position="733"/>
        <end position="742"/>
    </location>
</feature>
<dbReference type="EMBL" id="JBCAWK010000003">
    <property type="protein sequence ID" value="KAK8864575.1"/>
    <property type="molecule type" value="Genomic_DNA"/>
</dbReference>
<evidence type="ECO:0000256" key="10">
    <source>
        <dbReference type="SAM" id="MobiDB-lite"/>
    </source>
</evidence>
<feature type="region of interest" description="Disordered" evidence="10">
    <location>
        <begin position="240"/>
        <end position="360"/>
    </location>
</feature>
<evidence type="ECO:0000256" key="7">
    <source>
        <dbReference type="ARBA" id="ARBA00023015"/>
    </source>
</evidence>
<keyword evidence="4" id="KW-1017">Isopeptide bond</keyword>
<keyword evidence="3" id="KW-0963">Cytoplasm</keyword>
<evidence type="ECO:0000256" key="8">
    <source>
        <dbReference type="ARBA" id="ARBA00023163"/>
    </source>
</evidence>
<evidence type="ECO:0000256" key="5">
    <source>
        <dbReference type="ARBA" id="ARBA00022553"/>
    </source>
</evidence>
<feature type="compositionally biased region" description="Low complexity" evidence="10">
    <location>
        <begin position="743"/>
        <end position="766"/>
    </location>
</feature>
<evidence type="ECO:0000256" key="3">
    <source>
        <dbReference type="ARBA" id="ARBA00022490"/>
    </source>
</evidence>
<sequence>MTTTTTIRSSSGSELSTLTTSNNGESEEEERLEIKDVVRVLGQKRGRESGVSNSDSVISGGKKNKKAKVGNGPVDAGDGEEGDKTKGVYCHNCRRLCSPDAFLRCTKLKQKRGKASPIAPCNLAFCDRDLINRYGISPQAIRWEGRSASNEGEHDKDAGYQFTCPCCLDQCQTSSCRKKKGLEPLGNLGKEAKAVGAANTAALLERRPPVKNHIKTIGHNPITPNGKSTPAKSVIINFLDDDSDLSDPDSDSLENATTPKSKRPPKARKDEKKVGRESSVKGTPKTVQTVKKKPEAKGTLKNGKENKTTAKITKDGKSSAKSANAVKGTPKKTVKEEKVKVKASTTKKEKESEMKAVKPQTAKKVSVMPVLPPPEPPVFEKVDTKLSREEAEQRIMLREYLLRFRPVLSVPERSLPAVDDFDRPLTEASVRLFAGAMLDMIKDELEHSGNEDDEGVAEMMFNLREELRYYADLARFAAIFNIISEPLRLRLPPPIVDTRAQTNDSALRALLDLDENQPSPAWAAELSAGPSRRVGASRIPQPAEVVRMLLALAERTLATPKIRYEMEMFSLEYKERMKQYNEVKGHTAVFEAKKKKLAEARVRCKSAAETKANKEMLHGEEREYGELVKLLNVNLRATLGRIALRHEPLGRDVDGRIYYALTPRHVNSDGRPPSGWASGLLVWGIGVPGKTDQGDDLPVSTERWNHFGKSKDVTQLIKYVEWKYEQAAEAVRASKKKVKAKPTPKSTPAKATPAKGKGKATPGKSTPRQKTLLEVVIPVSKKSASGSGSPLSSLEPVKKEDDASSTSSALTPPPTAFKEELLSHLDPKGYTPSAETIEEEGKKLVLNLRDVGQWLEVLEAQGMGEPE</sequence>
<keyword evidence="9" id="KW-0539">Nucleus</keyword>
<dbReference type="GO" id="GO:0005737">
    <property type="term" value="C:cytoplasm"/>
    <property type="evidence" value="ECO:0007669"/>
    <property type="project" value="UniProtKB-SubCell"/>
</dbReference>
<feature type="compositionally biased region" description="Acidic residues" evidence="10">
    <location>
        <begin position="240"/>
        <end position="252"/>
    </location>
</feature>
<reference evidence="12 13" key="1">
    <citation type="journal article" date="2024" name="bioRxiv">
        <title>Comparative genomics of Cryptococcus and Kwoniella reveals pathogenesis evolution and contrasting karyotype dynamics via intercentromeric recombination or chromosome fusion.</title>
        <authorList>
            <person name="Coelho M.A."/>
            <person name="David-Palma M."/>
            <person name="Shea T."/>
            <person name="Bowers K."/>
            <person name="McGinley-Smith S."/>
            <person name="Mohammad A.W."/>
            <person name="Gnirke A."/>
            <person name="Yurkov A.M."/>
            <person name="Nowrousian M."/>
            <person name="Sun S."/>
            <person name="Cuomo C.A."/>
            <person name="Heitman J."/>
        </authorList>
    </citation>
    <scope>NUCLEOTIDE SEQUENCE [LARGE SCALE GENOMIC DNA]</scope>
    <source>
        <strain evidence="12 13">CBS 13917</strain>
    </source>
</reference>
<dbReference type="PANTHER" id="PTHR31169:SF8">
    <property type="entry name" value="ZINC-FINGER DOMAIN OF MONOAMINE-OXIDASE A REPRESSOR R1 PROTEIN"/>
    <property type="match status" value="1"/>
</dbReference>
<dbReference type="InterPro" id="IPR018866">
    <property type="entry name" value="Znf-4CXXC_R1"/>
</dbReference>
<evidence type="ECO:0000256" key="1">
    <source>
        <dbReference type="ARBA" id="ARBA00004123"/>
    </source>
</evidence>
<evidence type="ECO:0000313" key="12">
    <source>
        <dbReference type="EMBL" id="KAK8864575.1"/>
    </source>
</evidence>
<evidence type="ECO:0000256" key="2">
    <source>
        <dbReference type="ARBA" id="ARBA00004496"/>
    </source>
</evidence>
<proteinExistence type="predicted"/>
<dbReference type="GO" id="GO:0006355">
    <property type="term" value="P:regulation of DNA-templated transcription"/>
    <property type="evidence" value="ECO:0007669"/>
    <property type="project" value="InterPro"/>
</dbReference>
<comment type="subcellular location">
    <subcellularLocation>
        <location evidence="2">Cytoplasm</location>
    </subcellularLocation>
    <subcellularLocation>
        <location evidence="1">Nucleus</location>
    </subcellularLocation>
</comment>
<keyword evidence="6" id="KW-0832">Ubl conjugation</keyword>
<feature type="region of interest" description="Disordered" evidence="10">
    <location>
        <begin position="733"/>
        <end position="816"/>
    </location>
</feature>
<dbReference type="GeneID" id="92179084"/>
<evidence type="ECO:0000256" key="6">
    <source>
        <dbReference type="ARBA" id="ARBA00022843"/>
    </source>
</evidence>
<feature type="compositionally biased region" description="Basic and acidic residues" evidence="10">
    <location>
        <begin position="292"/>
        <end position="318"/>
    </location>
</feature>
<dbReference type="AlphaFoldDB" id="A0AAW0Z3A1"/>
<evidence type="ECO:0000259" key="11">
    <source>
        <dbReference type="Pfam" id="PF10497"/>
    </source>
</evidence>
<evidence type="ECO:0000256" key="9">
    <source>
        <dbReference type="ARBA" id="ARBA00023242"/>
    </source>
</evidence>
<keyword evidence="8" id="KW-0804">Transcription</keyword>
<feature type="compositionally biased region" description="Low complexity" evidence="10">
    <location>
        <begin position="780"/>
        <end position="794"/>
    </location>
</feature>
<keyword evidence="7" id="KW-0805">Transcription regulation</keyword>
<organism evidence="12 13">
    <name type="scientific">Kwoniella newhampshirensis</name>
    <dbReference type="NCBI Taxonomy" id="1651941"/>
    <lineage>
        <taxon>Eukaryota</taxon>
        <taxon>Fungi</taxon>
        <taxon>Dikarya</taxon>
        <taxon>Basidiomycota</taxon>
        <taxon>Agaricomycotina</taxon>
        <taxon>Tremellomycetes</taxon>
        <taxon>Tremellales</taxon>
        <taxon>Cryptococcaceae</taxon>
        <taxon>Kwoniella</taxon>
    </lineage>
</organism>
<comment type="caution">
    <text evidence="12">The sequence shown here is derived from an EMBL/GenBank/DDBJ whole genome shotgun (WGS) entry which is preliminary data.</text>
</comment>
<dbReference type="PANTHER" id="PTHR31169">
    <property type="entry name" value="OS05G0300700 PROTEIN"/>
    <property type="match status" value="1"/>
</dbReference>
<name>A0AAW0Z3A1_9TREE</name>
<dbReference type="InterPro" id="IPR040221">
    <property type="entry name" value="CDCA7/CDA7L"/>
</dbReference>
<feature type="compositionally biased region" description="Low complexity" evidence="10">
    <location>
        <begin position="1"/>
        <end position="24"/>
    </location>
</feature>
<keyword evidence="5" id="KW-0597">Phosphoprotein</keyword>
<gene>
    <name evidence="12" type="ORF">IAR55_001825</name>
</gene>
<feature type="domain" description="Zinc-finger" evidence="11">
    <location>
        <begin position="83"/>
        <end position="204"/>
    </location>
</feature>
<dbReference type="GO" id="GO:0005634">
    <property type="term" value="C:nucleus"/>
    <property type="evidence" value="ECO:0007669"/>
    <property type="project" value="UniProtKB-SubCell"/>
</dbReference>
<evidence type="ECO:0000313" key="13">
    <source>
        <dbReference type="Proteomes" id="UP001388673"/>
    </source>
</evidence>
<dbReference type="KEGG" id="kne:92179084"/>
<feature type="compositionally biased region" description="Basic and acidic residues" evidence="10">
    <location>
        <begin position="267"/>
        <end position="279"/>
    </location>
</feature>
<feature type="compositionally biased region" description="Basic and acidic residues" evidence="10">
    <location>
        <begin position="333"/>
        <end position="356"/>
    </location>
</feature>